<evidence type="ECO:0000256" key="5">
    <source>
        <dbReference type="ARBA" id="ARBA00022679"/>
    </source>
</evidence>
<keyword evidence="7 14" id="KW-0418">Kinase</keyword>
<dbReference type="InterPro" id="IPR003661">
    <property type="entry name" value="HisK_dim/P_dom"/>
</dbReference>
<dbReference type="Pfam" id="PF02518">
    <property type="entry name" value="HATPase_c"/>
    <property type="match status" value="1"/>
</dbReference>
<keyword evidence="8 11" id="KW-1133">Transmembrane helix</keyword>
<protein>
    <recommendedName>
        <fullName evidence="3">histidine kinase</fullName>
        <ecNumber evidence="3">2.7.13.3</ecNumber>
    </recommendedName>
</protein>
<dbReference type="RefSeq" id="WP_090243661.1">
    <property type="nucleotide sequence ID" value="NZ_FOQL01000004.1"/>
</dbReference>
<dbReference type="InterPro" id="IPR050428">
    <property type="entry name" value="TCS_sensor_his_kinase"/>
</dbReference>
<evidence type="ECO:0000256" key="1">
    <source>
        <dbReference type="ARBA" id="ARBA00000085"/>
    </source>
</evidence>
<dbReference type="Gene3D" id="6.10.340.10">
    <property type="match status" value="1"/>
</dbReference>
<evidence type="ECO:0000256" key="2">
    <source>
        <dbReference type="ARBA" id="ARBA00004370"/>
    </source>
</evidence>
<dbReference type="CDD" id="cd00082">
    <property type="entry name" value="HisKA"/>
    <property type="match status" value="1"/>
</dbReference>
<name>A0A1I3M837_9PSED</name>
<dbReference type="Pfam" id="PF00512">
    <property type="entry name" value="HisKA"/>
    <property type="match status" value="1"/>
</dbReference>
<evidence type="ECO:0000256" key="9">
    <source>
        <dbReference type="ARBA" id="ARBA00023012"/>
    </source>
</evidence>
<dbReference type="EMBL" id="FOQL01000004">
    <property type="protein sequence ID" value="SFI93214.1"/>
    <property type="molecule type" value="Genomic_DNA"/>
</dbReference>
<dbReference type="PRINTS" id="PR00344">
    <property type="entry name" value="BCTRLSENSOR"/>
</dbReference>
<dbReference type="InterPro" id="IPR003594">
    <property type="entry name" value="HATPase_dom"/>
</dbReference>
<dbReference type="GO" id="GO:0000155">
    <property type="term" value="F:phosphorelay sensor kinase activity"/>
    <property type="evidence" value="ECO:0007669"/>
    <property type="project" value="InterPro"/>
</dbReference>
<dbReference type="InterPro" id="IPR004358">
    <property type="entry name" value="Sig_transdc_His_kin-like_C"/>
</dbReference>
<keyword evidence="10 11" id="KW-0472">Membrane</keyword>
<dbReference type="PROSITE" id="PS50885">
    <property type="entry name" value="HAMP"/>
    <property type="match status" value="1"/>
</dbReference>
<keyword evidence="9" id="KW-0902">Two-component regulatory system</keyword>
<dbReference type="InterPro" id="IPR036097">
    <property type="entry name" value="HisK_dim/P_sf"/>
</dbReference>
<dbReference type="SMART" id="SM00388">
    <property type="entry name" value="HisKA"/>
    <property type="match status" value="1"/>
</dbReference>
<feature type="transmembrane region" description="Helical" evidence="11">
    <location>
        <begin position="130"/>
        <end position="154"/>
    </location>
</feature>
<evidence type="ECO:0000256" key="8">
    <source>
        <dbReference type="ARBA" id="ARBA00022989"/>
    </source>
</evidence>
<dbReference type="PANTHER" id="PTHR45436:SF16">
    <property type="entry name" value="HISTIDINE KINASE"/>
    <property type="match status" value="1"/>
</dbReference>
<dbReference type="Proteomes" id="UP000243606">
    <property type="component" value="Unassembled WGS sequence"/>
</dbReference>
<dbReference type="InterPro" id="IPR003660">
    <property type="entry name" value="HAMP_dom"/>
</dbReference>
<dbReference type="SUPFAM" id="SSF55874">
    <property type="entry name" value="ATPase domain of HSP90 chaperone/DNA topoisomerase II/histidine kinase"/>
    <property type="match status" value="1"/>
</dbReference>
<comment type="subcellular location">
    <subcellularLocation>
        <location evidence="2">Membrane</location>
    </subcellularLocation>
</comment>
<dbReference type="EC" id="2.7.13.3" evidence="3"/>
<evidence type="ECO:0000259" key="13">
    <source>
        <dbReference type="PROSITE" id="PS50885"/>
    </source>
</evidence>
<reference evidence="15" key="1">
    <citation type="submission" date="2016-10" db="EMBL/GenBank/DDBJ databases">
        <authorList>
            <person name="Varghese N."/>
            <person name="Submissions S."/>
        </authorList>
    </citation>
    <scope>NUCLEOTIDE SEQUENCE [LARGE SCALE GENOMIC DNA]</scope>
    <source>
        <strain evidence="15">LMG 24016</strain>
    </source>
</reference>
<dbReference type="PANTHER" id="PTHR45436">
    <property type="entry name" value="SENSOR HISTIDINE KINASE YKOH"/>
    <property type="match status" value="1"/>
</dbReference>
<dbReference type="SUPFAM" id="SSF47384">
    <property type="entry name" value="Homodimeric domain of signal transducing histidine kinase"/>
    <property type="match status" value="1"/>
</dbReference>
<evidence type="ECO:0000256" key="3">
    <source>
        <dbReference type="ARBA" id="ARBA00012438"/>
    </source>
</evidence>
<gene>
    <name evidence="14" type="ORF">SAMN05216206_3200</name>
</gene>
<evidence type="ECO:0000256" key="4">
    <source>
        <dbReference type="ARBA" id="ARBA00022553"/>
    </source>
</evidence>
<organism evidence="14 15">
    <name type="scientific">Pseudomonas guineae</name>
    <dbReference type="NCBI Taxonomy" id="425504"/>
    <lineage>
        <taxon>Bacteria</taxon>
        <taxon>Pseudomonadati</taxon>
        <taxon>Pseudomonadota</taxon>
        <taxon>Gammaproteobacteria</taxon>
        <taxon>Pseudomonadales</taxon>
        <taxon>Pseudomonadaceae</taxon>
        <taxon>Pseudomonas</taxon>
    </lineage>
</organism>
<keyword evidence="15" id="KW-1185">Reference proteome</keyword>
<feature type="transmembrane region" description="Helical" evidence="11">
    <location>
        <begin position="12"/>
        <end position="37"/>
    </location>
</feature>
<dbReference type="SMART" id="SM00387">
    <property type="entry name" value="HATPase_c"/>
    <property type="match status" value="1"/>
</dbReference>
<dbReference type="GO" id="GO:0005886">
    <property type="term" value="C:plasma membrane"/>
    <property type="evidence" value="ECO:0007669"/>
    <property type="project" value="TreeGrafter"/>
</dbReference>
<dbReference type="STRING" id="425504.SAMN05216206_3200"/>
<dbReference type="AlphaFoldDB" id="A0A1I3M837"/>
<evidence type="ECO:0000313" key="14">
    <source>
        <dbReference type="EMBL" id="SFI93214.1"/>
    </source>
</evidence>
<dbReference type="PROSITE" id="PS50109">
    <property type="entry name" value="HIS_KIN"/>
    <property type="match status" value="1"/>
</dbReference>
<sequence>MASKQPFARRILIAFVLMTMVVSGVFSLSIVAVVHVIEEHLVSEELNRELNTVLHEDLKHGNRPRLDSSTRFFASNLPEYAIPAQYLGLPEGFNEVVENDKAFYVYMQEINGNAYQLVQEQHEFEAREQALFNVVLAGFLLTVLGAWALGLVMARKVMAPVSRLAQQVRHRDQLHTLAPPLAPDYPDDEVGQLAAAFDSTLGQVRQSLERERLFTSDVSHELRTPLMVIATSCELLAEATLSPRERQQLERIARASEEMRELVQTFLQLARSKANETAFIADCSLARVAAEQIERWEPMFNDKGLTFQYQQDGSDDGLYNATFLSTVMVNLLRNALHYTEHGFVRLVLDNGGFRVEDSGAGIPLEQHEEIFQPFVRGAQARGEGLGLGLSLVKRICAKQGWTISVHSQPTGGTCFSVTFKPDPDEIFTVP</sequence>
<feature type="domain" description="Histidine kinase" evidence="12">
    <location>
        <begin position="217"/>
        <end position="423"/>
    </location>
</feature>
<dbReference type="SMART" id="SM00304">
    <property type="entry name" value="HAMP"/>
    <property type="match status" value="1"/>
</dbReference>
<dbReference type="OrthoDB" id="9121563at2"/>
<dbReference type="InterPro" id="IPR005467">
    <property type="entry name" value="His_kinase_dom"/>
</dbReference>
<evidence type="ECO:0000259" key="12">
    <source>
        <dbReference type="PROSITE" id="PS50109"/>
    </source>
</evidence>
<dbReference type="Gene3D" id="1.10.287.130">
    <property type="match status" value="1"/>
</dbReference>
<dbReference type="Pfam" id="PF00672">
    <property type="entry name" value="HAMP"/>
    <property type="match status" value="1"/>
</dbReference>
<keyword evidence="4" id="KW-0597">Phosphoprotein</keyword>
<evidence type="ECO:0000256" key="7">
    <source>
        <dbReference type="ARBA" id="ARBA00022777"/>
    </source>
</evidence>
<keyword evidence="5" id="KW-0808">Transferase</keyword>
<dbReference type="Gene3D" id="3.30.565.10">
    <property type="entry name" value="Histidine kinase-like ATPase, C-terminal domain"/>
    <property type="match status" value="1"/>
</dbReference>
<accession>A0A1I3M837</accession>
<evidence type="ECO:0000256" key="11">
    <source>
        <dbReference type="SAM" id="Phobius"/>
    </source>
</evidence>
<keyword evidence="6 11" id="KW-0812">Transmembrane</keyword>
<dbReference type="InterPro" id="IPR036890">
    <property type="entry name" value="HATPase_C_sf"/>
</dbReference>
<proteinExistence type="predicted"/>
<evidence type="ECO:0000256" key="10">
    <source>
        <dbReference type="ARBA" id="ARBA00023136"/>
    </source>
</evidence>
<feature type="domain" description="HAMP" evidence="13">
    <location>
        <begin position="155"/>
        <end position="209"/>
    </location>
</feature>
<comment type="catalytic activity">
    <reaction evidence="1">
        <text>ATP + protein L-histidine = ADP + protein N-phospho-L-histidine.</text>
        <dbReference type="EC" id="2.7.13.3"/>
    </reaction>
</comment>
<evidence type="ECO:0000256" key="6">
    <source>
        <dbReference type="ARBA" id="ARBA00022692"/>
    </source>
</evidence>
<evidence type="ECO:0000313" key="15">
    <source>
        <dbReference type="Proteomes" id="UP000243606"/>
    </source>
</evidence>